<reference evidence="3 4" key="1">
    <citation type="submission" date="2013-04" db="EMBL/GenBank/DDBJ databases">
        <title>Oceanococcus atlanticus 22II-S10r2 Genome Sequencing.</title>
        <authorList>
            <person name="Lai Q."/>
            <person name="Li G."/>
            <person name="Shao Z."/>
        </authorList>
    </citation>
    <scope>NUCLEOTIDE SEQUENCE [LARGE SCALE GENOMIC DNA]</scope>
    <source>
        <strain evidence="3 4">22II-S10r2</strain>
    </source>
</reference>
<comment type="caution">
    <text evidence="3">The sequence shown here is derived from an EMBL/GenBank/DDBJ whole genome shotgun (WGS) entry which is preliminary data.</text>
</comment>
<protein>
    <submittedName>
        <fullName evidence="3">Fatty acid desaturase</fullName>
    </submittedName>
</protein>
<evidence type="ECO:0000256" key="1">
    <source>
        <dbReference type="SAM" id="Phobius"/>
    </source>
</evidence>
<dbReference type="EMBL" id="AQQV01000003">
    <property type="protein sequence ID" value="ORE85850.1"/>
    <property type="molecule type" value="Genomic_DNA"/>
</dbReference>
<evidence type="ECO:0000313" key="3">
    <source>
        <dbReference type="EMBL" id="ORE85850.1"/>
    </source>
</evidence>
<feature type="transmembrane region" description="Helical" evidence="1">
    <location>
        <begin position="21"/>
        <end position="44"/>
    </location>
</feature>
<keyword evidence="1" id="KW-1133">Transmembrane helix</keyword>
<keyword evidence="1" id="KW-0472">Membrane</keyword>
<gene>
    <name evidence="3" type="ORF">ATO7_11173</name>
</gene>
<dbReference type="OrthoDB" id="634389at2"/>
<dbReference type="Proteomes" id="UP000192342">
    <property type="component" value="Unassembled WGS sequence"/>
</dbReference>
<dbReference type="GO" id="GO:0016020">
    <property type="term" value="C:membrane"/>
    <property type="evidence" value="ECO:0007669"/>
    <property type="project" value="GOC"/>
</dbReference>
<dbReference type="CDD" id="cd03510">
    <property type="entry name" value="Rhizobitoxine-FADS-like"/>
    <property type="match status" value="1"/>
</dbReference>
<name>A0A1Y1SB40_9GAMM</name>
<evidence type="ECO:0000259" key="2">
    <source>
        <dbReference type="Pfam" id="PF00487"/>
    </source>
</evidence>
<proteinExistence type="predicted"/>
<feature type="transmembrane region" description="Helical" evidence="1">
    <location>
        <begin position="50"/>
        <end position="70"/>
    </location>
</feature>
<sequence>MTTRIKDIFSAAEIEQLTRKSNLAGLWVLLRTWGVSAGCFAALALWPHPLMWLLAIVLLGGQQLCCAVATHEAAHRSLFKTRWLNTRLVDWLCARPVWLDVERYRQHHMHHHAHTGTAQDPDLTLVDMYPTDTAGMRRRLLRDALGLTGLKRVLGLFLMDIGAMHYTVSGDVRWRPRAQRGLTVYLRNGLRNLGPMVLSQLALFALLWACGAAWVYWAWPLAYLTSFSVFLRIRALAEHACLPGGSEVFANTRTTRAGWLARCCVAPLNVNFHQEHHLMASVPYHRLPQMHRMLRVKGLSDAPQGYWSVIKLAASRSA</sequence>
<dbReference type="PANTHER" id="PTHR12879">
    <property type="entry name" value="SPHINGOLIPID DELTA 4 DESATURASE/C-4 HYDROXYLASE PROTEIN DES2"/>
    <property type="match status" value="1"/>
</dbReference>
<dbReference type="Pfam" id="PF00487">
    <property type="entry name" value="FA_desaturase"/>
    <property type="match status" value="1"/>
</dbReference>
<dbReference type="GO" id="GO:0042284">
    <property type="term" value="F:sphingolipid delta-4 desaturase activity"/>
    <property type="evidence" value="ECO:0007669"/>
    <property type="project" value="TreeGrafter"/>
</dbReference>
<dbReference type="InterPro" id="IPR005804">
    <property type="entry name" value="FA_desaturase_dom"/>
</dbReference>
<feature type="domain" description="Fatty acid desaturase" evidence="2">
    <location>
        <begin position="48"/>
        <end position="295"/>
    </location>
</feature>
<accession>A0A1Y1SB40</accession>
<dbReference type="AlphaFoldDB" id="A0A1Y1SB40"/>
<dbReference type="STRING" id="1317117.ATO7_11173"/>
<dbReference type="GO" id="GO:0046513">
    <property type="term" value="P:ceramide biosynthetic process"/>
    <property type="evidence" value="ECO:0007669"/>
    <property type="project" value="TreeGrafter"/>
</dbReference>
<keyword evidence="1" id="KW-0812">Transmembrane</keyword>
<dbReference type="PANTHER" id="PTHR12879:SF8">
    <property type="entry name" value="SPHINGOLIPID DELTA(4)-DESATURASE DES1"/>
    <property type="match status" value="1"/>
</dbReference>
<dbReference type="RefSeq" id="WP_083561891.1">
    <property type="nucleotide sequence ID" value="NZ_AQQV01000003.1"/>
</dbReference>
<evidence type="ECO:0000313" key="4">
    <source>
        <dbReference type="Proteomes" id="UP000192342"/>
    </source>
</evidence>
<organism evidence="3 4">
    <name type="scientific">Oceanococcus atlanticus</name>
    <dbReference type="NCBI Taxonomy" id="1317117"/>
    <lineage>
        <taxon>Bacteria</taxon>
        <taxon>Pseudomonadati</taxon>
        <taxon>Pseudomonadota</taxon>
        <taxon>Gammaproteobacteria</taxon>
        <taxon>Chromatiales</taxon>
        <taxon>Oceanococcaceae</taxon>
        <taxon>Oceanococcus</taxon>
    </lineage>
</organism>
<keyword evidence="4" id="KW-1185">Reference proteome</keyword>
<feature type="transmembrane region" description="Helical" evidence="1">
    <location>
        <begin position="201"/>
        <end position="224"/>
    </location>
</feature>